<dbReference type="EMBL" id="LIZT01000016">
    <property type="protein sequence ID" value="KPJ50623.1"/>
    <property type="molecule type" value="Genomic_DNA"/>
</dbReference>
<dbReference type="Proteomes" id="UP000051124">
    <property type="component" value="Unassembled WGS sequence"/>
</dbReference>
<accession>A0A0S7WKP7</accession>
<comment type="caution">
    <text evidence="2">The sequence shown here is derived from an EMBL/GenBank/DDBJ whole genome shotgun (WGS) entry which is preliminary data.</text>
</comment>
<evidence type="ECO:0000313" key="2">
    <source>
        <dbReference type="EMBL" id="KPJ50623.1"/>
    </source>
</evidence>
<dbReference type="InterPro" id="IPR019887">
    <property type="entry name" value="Tscrpt_reg_AsnC/Lrp_C"/>
</dbReference>
<dbReference type="SUPFAM" id="SSF54909">
    <property type="entry name" value="Dimeric alpha+beta barrel"/>
    <property type="match status" value="1"/>
</dbReference>
<evidence type="ECO:0000259" key="1">
    <source>
        <dbReference type="Pfam" id="PF01037"/>
    </source>
</evidence>
<sequence length="80" mass="8659">MIATAYVLIKVLAGQTKRVYQRLLKTEGVVNVDAISGPYDLIATVQGTDFNTIGRLVIDSIQTIEGIGDTLTCNVITFEV</sequence>
<dbReference type="AlphaFoldDB" id="A0A0S7WKP7"/>
<dbReference type="InterPro" id="IPR011008">
    <property type="entry name" value="Dimeric_a/b-barrel"/>
</dbReference>
<feature type="domain" description="Transcription regulator AsnC/Lrp ligand binding" evidence="1">
    <location>
        <begin position="7"/>
        <end position="75"/>
    </location>
</feature>
<organism evidence="2 3">
    <name type="scientific">candidate division TA06 bacterium DG_26</name>
    <dbReference type="NCBI Taxonomy" id="1703771"/>
    <lineage>
        <taxon>Bacteria</taxon>
        <taxon>Bacteria division TA06</taxon>
    </lineage>
</organism>
<reference evidence="2 3" key="1">
    <citation type="journal article" date="2015" name="Microbiome">
        <title>Genomic resolution of linkages in carbon, nitrogen, and sulfur cycling among widespread estuary sediment bacteria.</title>
        <authorList>
            <person name="Baker B.J."/>
            <person name="Lazar C.S."/>
            <person name="Teske A.P."/>
            <person name="Dick G.J."/>
        </authorList>
    </citation>
    <scope>NUCLEOTIDE SEQUENCE [LARGE SCALE GENOMIC DNA]</scope>
    <source>
        <strain evidence="2">DG_26</strain>
    </source>
</reference>
<name>A0A0S7WKP7_UNCT6</name>
<protein>
    <recommendedName>
        <fullName evidence="1">Transcription regulator AsnC/Lrp ligand binding domain-containing protein</fullName>
    </recommendedName>
</protein>
<evidence type="ECO:0000313" key="3">
    <source>
        <dbReference type="Proteomes" id="UP000051124"/>
    </source>
</evidence>
<dbReference type="Gene3D" id="3.30.70.920">
    <property type="match status" value="1"/>
</dbReference>
<gene>
    <name evidence="2" type="ORF">AMJ40_02355</name>
</gene>
<dbReference type="Pfam" id="PF01037">
    <property type="entry name" value="AsnC_trans_reg"/>
    <property type="match status" value="1"/>
</dbReference>
<proteinExistence type="predicted"/>